<evidence type="ECO:0000313" key="2">
    <source>
        <dbReference type="EMBL" id="GJN88592.1"/>
    </source>
</evidence>
<protein>
    <recommendedName>
        <fullName evidence="4">Proteophosphoglycan ppg4</fullName>
    </recommendedName>
</protein>
<dbReference type="AlphaFoldDB" id="A0AAV5GGT3"/>
<feature type="compositionally biased region" description="Basic and acidic residues" evidence="1">
    <location>
        <begin position="556"/>
        <end position="568"/>
    </location>
</feature>
<accession>A0AAV5GGT3</accession>
<comment type="caution">
    <text evidence="2">The sequence shown here is derived from an EMBL/GenBank/DDBJ whole genome shotgun (WGS) entry which is preliminary data.</text>
</comment>
<feature type="compositionally biased region" description="Basic and acidic residues" evidence="1">
    <location>
        <begin position="582"/>
        <end position="597"/>
    </location>
</feature>
<feature type="compositionally biased region" description="Basic and acidic residues" evidence="1">
    <location>
        <begin position="525"/>
        <end position="541"/>
    </location>
</feature>
<feature type="region of interest" description="Disordered" evidence="1">
    <location>
        <begin position="66"/>
        <end position="97"/>
    </location>
</feature>
<name>A0AAV5GGT3_9BASI</name>
<feature type="region of interest" description="Disordered" evidence="1">
    <location>
        <begin position="297"/>
        <end position="321"/>
    </location>
</feature>
<dbReference type="EMBL" id="BQKY01000003">
    <property type="protein sequence ID" value="GJN88592.1"/>
    <property type="molecule type" value="Genomic_DNA"/>
</dbReference>
<reference evidence="2 3" key="1">
    <citation type="submission" date="2021-12" db="EMBL/GenBank/DDBJ databases">
        <title>High titer production of polyol ester of fatty acids by Rhodotorula paludigena BS15 towards product separation-free biomass refinery.</title>
        <authorList>
            <person name="Mano J."/>
            <person name="Ono H."/>
            <person name="Tanaka T."/>
            <person name="Naito K."/>
            <person name="Sushida H."/>
            <person name="Ike M."/>
            <person name="Tokuyasu K."/>
            <person name="Kitaoka M."/>
        </authorList>
    </citation>
    <scope>NUCLEOTIDE SEQUENCE [LARGE SCALE GENOMIC DNA]</scope>
    <source>
        <strain evidence="2 3">BS15</strain>
    </source>
</reference>
<proteinExistence type="predicted"/>
<feature type="region of interest" description="Disordered" evidence="1">
    <location>
        <begin position="251"/>
        <end position="278"/>
    </location>
</feature>
<evidence type="ECO:0000256" key="1">
    <source>
        <dbReference type="SAM" id="MobiDB-lite"/>
    </source>
</evidence>
<feature type="compositionally biased region" description="Basic residues" evidence="1">
    <location>
        <begin position="598"/>
        <end position="607"/>
    </location>
</feature>
<keyword evidence="3" id="KW-1185">Reference proteome</keyword>
<sequence length="629" mass="66878">MAAASVRPRESVEDSDELPFGDFCFSCGNATAGSTYCSAACRKADLERSEASPDDSPCLSAVPPLVSSTKSSCSTPPSSANNSPLALNGMAHDLAEPPSLDLPPPKHRFEYGGQSLPNGGRFPSTWTINYQPDPLASPVVPPTGQAPPKDLFYRRKSGNPRSAVPSPLYFRQKAAAVHSSPAFGPSSPAHRFLGLPHSTDLSGADVHEDDIAALALPSQREAPFLAPLAHVPHLPHLEHCGRPGCVGMPKRPPVEAAASATSKTNRRHSGPGSPALRALAPLDTSEDVLLSPRIRALRSGRSPVEAREPAAPSPCAAGARENDDDHSAFACYLFSHLSTEAPLERGRSAKTDHSAPDVQRSLSMDAVLRGRVSNSSSMSSSPAPPRVTRGMLGGRGPAAFGMRSEPAIQPLASTSISPPEDDLSSTLRDRNATIRASNSRGRRDVERMRLTPGHTIPATAETPTSGVSPFPSPPPSPPTAGRGRSATRRLSDAAAEAVASPDPRGRSKLRGLGAVKRSMSPTARVESRSRSRSRSRSERSSRSRARASSPARGRGRTRERTLDEDPRGEAAAVRAEQEEQVDERRGRGRARERDSRSRSRSKLRRGRGREVVFSMGAYGHCSSGSSESR</sequence>
<evidence type="ECO:0000313" key="3">
    <source>
        <dbReference type="Proteomes" id="UP001342314"/>
    </source>
</evidence>
<feature type="compositionally biased region" description="Low complexity" evidence="1">
    <location>
        <begin position="66"/>
        <end position="86"/>
    </location>
</feature>
<dbReference type="Proteomes" id="UP001342314">
    <property type="component" value="Unassembled WGS sequence"/>
</dbReference>
<gene>
    <name evidence="2" type="ORF">Rhopal_001558-T1</name>
</gene>
<evidence type="ECO:0008006" key="4">
    <source>
        <dbReference type="Google" id="ProtNLM"/>
    </source>
</evidence>
<organism evidence="2 3">
    <name type="scientific">Rhodotorula paludigena</name>
    <dbReference type="NCBI Taxonomy" id="86838"/>
    <lineage>
        <taxon>Eukaryota</taxon>
        <taxon>Fungi</taxon>
        <taxon>Dikarya</taxon>
        <taxon>Basidiomycota</taxon>
        <taxon>Pucciniomycotina</taxon>
        <taxon>Microbotryomycetes</taxon>
        <taxon>Sporidiobolales</taxon>
        <taxon>Sporidiobolaceae</taxon>
        <taxon>Rhodotorula</taxon>
    </lineage>
</organism>
<feature type="region of interest" description="Disordered" evidence="1">
    <location>
        <begin position="372"/>
        <end position="629"/>
    </location>
</feature>